<accession>A0A2H3AHN3</accession>
<dbReference type="EMBL" id="KZ293540">
    <property type="protein sequence ID" value="PBK58490.1"/>
    <property type="molecule type" value="Genomic_DNA"/>
</dbReference>
<reference evidence="2" key="2">
    <citation type="journal article" date="2017" name="Nat. Ecol. Evol.">
        <title>Lineage-specific genetic innovations streamline the genomes of Armillaria species to pathogenesis.</title>
        <authorList>
            <consortium name="DOE Joint Genome Institute"/>
            <person name="Sipos G."/>
            <person name="Prasanna A.N."/>
            <person name="Walter M.C."/>
            <person name="O'Connor E."/>
            <person name="Balint B."/>
            <person name="Krizsan K."/>
            <person name="Kiss B."/>
            <person name="Hess J."/>
            <person name="Varga T."/>
            <person name="Slot J."/>
            <person name="Riley R."/>
            <person name="Boka B."/>
            <person name="Rigling D."/>
            <person name="Barry K."/>
            <person name="Lee J."/>
            <person name="Mihaltcheva S."/>
            <person name="LaButti K."/>
            <person name="Lipzen A."/>
            <person name="Waldron R."/>
            <person name="Moloney N.M."/>
            <person name="Sperisen C."/>
            <person name="Kredics L."/>
            <person name="Vagvolgyi C."/>
            <person name="Patrignani A."/>
            <person name="Fitzpatrick D."/>
            <person name="Nagy I."/>
            <person name="Doyle S."/>
            <person name="Anderson J."/>
            <person name="Grigoriev I.V."/>
            <person name="Guldener U."/>
            <person name="Munsterkotter M."/>
            <person name="Nagy L.G."/>
        </authorList>
    </citation>
    <scope>NUCLEOTIDE SEQUENCE [LARGE SCALE GENOMIC DNA]</scope>
    <source>
        <strain evidence="2">28-4</strain>
    </source>
</reference>
<dbReference type="EMBL" id="KZ293539">
    <property type="protein sequence ID" value="PBK58499.1"/>
    <property type="molecule type" value="Genomic_DNA"/>
</dbReference>
<dbReference type="AlphaFoldDB" id="A0A2H3AHN3"/>
<proteinExistence type="predicted"/>
<evidence type="ECO:0000313" key="3">
    <source>
        <dbReference type="Proteomes" id="UP000218334"/>
    </source>
</evidence>
<organism evidence="2 3">
    <name type="scientific">Armillaria solidipes</name>
    <dbReference type="NCBI Taxonomy" id="1076256"/>
    <lineage>
        <taxon>Eukaryota</taxon>
        <taxon>Fungi</taxon>
        <taxon>Dikarya</taxon>
        <taxon>Basidiomycota</taxon>
        <taxon>Agaricomycotina</taxon>
        <taxon>Agaricomycetes</taxon>
        <taxon>Agaricomycetidae</taxon>
        <taxon>Agaricales</taxon>
        <taxon>Marasmiineae</taxon>
        <taxon>Physalacriaceae</taxon>
        <taxon>Armillaria</taxon>
    </lineage>
</organism>
<name>A0A2H3AHN3_9AGAR</name>
<evidence type="ECO:0000313" key="1">
    <source>
        <dbReference type="EMBL" id="PBK58490.1"/>
    </source>
</evidence>
<protein>
    <submittedName>
        <fullName evidence="2">Uncharacterized protein</fullName>
    </submittedName>
</protein>
<reference evidence="3" key="1">
    <citation type="journal article" date="2017" name="Nat. Ecol. Evol.">
        <title>Genome expansion and lineage-specific genetic innovations in the forest pathogenic fungi Armillaria.</title>
        <authorList>
            <person name="Sipos G."/>
            <person name="Prasanna A.N."/>
            <person name="Walter M.C."/>
            <person name="O'Connor E."/>
            <person name="Balint B."/>
            <person name="Krizsan K."/>
            <person name="Kiss B."/>
            <person name="Hess J."/>
            <person name="Varga T."/>
            <person name="Slot J."/>
            <person name="Riley R."/>
            <person name="Boka B."/>
            <person name="Rigling D."/>
            <person name="Barry K."/>
            <person name="Lee J."/>
            <person name="Mihaltcheva S."/>
            <person name="LaButti K."/>
            <person name="Lipzen A."/>
            <person name="Waldron R."/>
            <person name="Moloney N.M."/>
            <person name="Sperisen C."/>
            <person name="Kredics L."/>
            <person name="Vagvoelgyi C."/>
            <person name="Patrignani A."/>
            <person name="Fitzpatrick D."/>
            <person name="Nagy I."/>
            <person name="Doyle S."/>
            <person name="Anderson J.B."/>
            <person name="Grigoriev I.V."/>
            <person name="Gueldener U."/>
            <person name="Muensterkoetter M."/>
            <person name="Nagy L.G."/>
        </authorList>
    </citation>
    <scope>NUCLEOTIDE SEQUENCE [LARGE SCALE GENOMIC DNA]</scope>
    <source>
        <strain evidence="3">28-4</strain>
    </source>
</reference>
<gene>
    <name evidence="2" type="ORF">ARMSODRAFT_1028200</name>
    <name evidence="1" type="ORF">ARMSODRAFT_1028225</name>
</gene>
<evidence type="ECO:0000313" key="2">
    <source>
        <dbReference type="EMBL" id="PBK58499.1"/>
    </source>
</evidence>
<sequence length="58" mass="6794">MYKPFFMIIWIITVVPIEVLPHISRFGYAFPFFNVSGLLFCLAQRIDDFELHFGVLLA</sequence>
<keyword evidence="3" id="KW-1185">Reference proteome</keyword>
<dbReference type="Proteomes" id="UP000218334">
    <property type="component" value="Unassembled WGS sequence"/>
</dbReference>